<comment type="caution">
    <text evidence="1">The sequence shown here is derived from an EMBL/GenBank/DDBJ whole genome shotgun (WGS) entry which is preliminary data.</text>
</comment>
<protein>
    <recommendedName>
        <fullName evidence="3">Tetratricopeptide repeat protein</fullName>
    </recommendedName>
</protein>
<evidence type="ECO:0008006" key="3">
    <source>
        <dbReference type="Google" id="ProtNLM"/>
    </source>
</evidence>
<name>A0ABR9PE87_9ACTN</name>
<reference evidence="1 2" key="1">
    <citation type="submission" date="2020-09" db="EMBL/GenBank/DDBJ databases">
        <title>Diversity and distribution of actinomycetes associated with coral in the coast of Hainan.</title>
        <authorList>
            <person name="Li F."/>
        </authorList>
    </citation>
    <scope>NUCLEOTIDE SEQUENCE [LARGE SCALE GENOMIC DNA]</scope>
    <source>
        <strain evidence="1 2">HNM0947</strain>
    </source>
</reference>
<sequence length="718" mass="78721">MHEPENRVSNNVGTVSGDGTVLQAMHMNVTMQGGDGKCDGDAPGYDLPAPPAMVDREEPLRAALEAIDRGRDHATLLYLIAGPGQGSSALGLKIMHESRAAHGSRFSGRYHHADLSRNDVLFAIAEELRRKGVPENRIPAVPEERLRALRERPQWSRPTAVLVDSPRTPSEIVPFAATSPGSVVVVLIKGEFDLDTLTPEEQKVLEHVEQRIIRLRSLPEHHARDLFCRRASVETRTPQDAAMVDRFVREADGDTVLLNAYARRVMAASFRHEDALARVHGEVFPDAGDGAPAADAWVTEGLRDLVGLLARLPDADFGTDLLCRMTRRSADGLVPDLEELVRGGVLHVLRSGPRTPGDRYFFASGRLRRSPSFHMKGNMDEITTTLTHYAELGYAAHHAIFSDRWLQIELDGDTAFPAGTDRARSFANADEAGQALEAERGALIAVITHAVLHGHHAEAAELCEVLWPFWFTRGFFGDIGDTHPALLRAAGAAAVVPPARLSRIHAQCSIAFRRENHLAEARRDAERALELAEGANPLVRLTAQEAHGDALLAFGDRGRARDSFEQARQSAREVDPFDGRALHIAERKLAELLLGDADTDADADTDTDLRGVAELLDHARSLLAEGDHQNHGRTHTVTARLRAREGDIAAALGEYDRAIERHGRLNDRRRMADNHLERADHAPEGPRADLERAVALYGEAGVDDKVRAVRERLEALGG</sequence>
<dbReference type="EMBL" id="JADBGI010000034">
    <property type="protein sequence ID" value="MBE3002132.1"/>
    <property type="molecule type" value="Genomic_DNA"/>
</dbReference>
<gene>
    <name evidence="1" type="ORF">IDM40_26030</name>
</gene>
<evidence type="ECO:0000313" key="2">
    <source>
        <dbReference type="Proteomes" id="UP000806528"/>
    </source>
</evidence>
<organism evidence="1 2">
    <name type="scientific">Nocardiopsis coralli</name>
    <dbReference type="NCBI Taxonomy" id="2772213"/>
    <lineage>
        <taxon>Bacteria</taxon>
        <taxon>Bacillati</taxon>
        <taxon>Actinomycetota</taxon>
        <taxon>Actinomycetes</taxon>
        <taxon>Streptosporangiales</taxon>
        <taxon>Nocardiopsidaceae</taxon>
        <taxon>Nocardiopsis</taxon>
    </lineage>
</organism>
<evidence type="ECO:0000313" key="1">
    <source>
        <dbReference type="EMBL" id="MBE3002132.1"/>
    </source>
</evidence>
<dbReference type="Proteomes" id="UP000806528">
    <property type="component" value="Unassembled WGS sequence"/>
</dbReference>
<dbReference type="InterPro" id="IPR011990">
    <property type="entry name" value="TPR-like_helical_dom_sf"/>
</dbReference>
<accession>A0ABR9PE87</accession>
<dbReference type="SUPFAM" id="SSF48452">
    <property type="entry name" value="TPR-like"/>
    <property type="match status" value="1"/>
</dbReference>
<keyword evidence="2" id="KW-1185">Reference proteome</keyword>
<dbReference type="RefSeq" id="WP_193124722.1">
    <property type="nucleotide sequence ID" value="NZ_JADBGI010000034.1"/>
</dbReference>
<proteinExistence type="predicted"/>